<evidence type="ECO:0000313" key="3">
    <source>
        <dbReference type="Proteomes" id="UP000182985"/>
    </source>
</evidence>
<feature type="region of interest" description="Disordered" evidence="1">
    <location>
        <begin position="72"/>
        <end position="102"/>
    </location>
</feature>
<protein>
    <submittedName>
        <fullName evidence="2">Uncharacterized protein</fullName>
    </submittedName>
</protein>
<evidence type="ECO:0000313" key="2">
    <source>
        <dbReference type="EMBL" id="OIS94306.1"/>
    </source>
</evidence>
<sequence length="102" mass="11599">MPLFNEASRIYNPSEIRFMRSCFGNAAILLEESDRDYSASDLASCIMMLYENGLRDREYLCELSARIAHQRYQSRHDVSSVPGAQSYGTTPAFSSRRSDLFG</sequence>
<proteinExistence type="predicted"/>
<name>A0A1J6I5X0_9HYPH</name>
<dbReference type="Proteomes" id="UP000182985">
    <property type="component" value="Unassembled WGS sequence"/>
</dbReference>
<dbReference type="RefSeq" id="WP_071631124.1">
    <property type="nucleotide sequence ID" value="NZ_MOEC01000005.1"/>
</dbReference>
<accession>A0A1J6I5X0</accession>
<keyword evidence="3" id="KW-1185">Reference proteome</keyword>
<gene>
    <name evidence="2" type="ORF">BLA27_07305</name>
</gene>
<dbReference type="EMBL" id="MOEC01000005">
    <property type="protein sequence ID" value="OIS94306.1"/>
    <property type="molecule type" value="Genomic_DNA"/>
</dbReference>
<feature type="compositionally biased region" description="Polar residues" evidence="1">
    <location>
        <begin position="82"/>
        <end position="95"/>
    </location>
</feature>
<comment type="caution">
    <text evidence="2">The sequence shown here is derived from an EMBL/GenBank/DDBJ whole genome shotgun (WGS) entry which is preliminary data.</text>
</comment>
<dbReference type="AlphaFoldDB" id="A0A1J6I5X0"/>
<evidence type="ECO:0000256" key="1">
    <source>
        <dbReference type="SAM" id="MobiDB-lite"/>
    </source>
</evidence>
<reference evidence="2 3" key="1">
    <citation type="submission" date="2016-10" db="EMBL/GenBank/DDBJ databases">
        <title>The Draft Genome Sequence of the Potato Rhizosphere Bacteria Ochrobactrum sp. IPA7.2.</title>
        <authorList>
            <person name="Gogoleva N.E."/>
            <person name="Khlopko Y.A."/>
            <person name="Burygin G.L."/>
            <person name="Plotnikov A.O."/>
        </authorList>
    </citation>
    <scope>NUCLEOTIDE SEQUENCE [LARGE SCALE GENOMIC DNA]</scope>
    <source>
        <strain evidence="2 3">IPA7.2</strain>
    </source>
</reference>
<organism evidence="2 3">
    <name type="scientific">Brucella cytisi</name>
    <dbReference type="NCBI Taxonomy" id="407152"/>
    <lineage>
        <taxon>Bacteria</taxon>
        <taxon>Pseudomonadati</taxon>
        <taxon>Pseudomonadota</taxon>
        <taxon>Alphaproteobacteria</taxon>
        <taxon>Hyphomicrobiales</taxon>
        <taxon>Brucellaceae</taxon>
        <taxon>Brucella/Ochrobactrum group</taxon>
        <taxon>Brucella</taxon>
    </lineage>
</organism>